<keyword evidence="1" id="KW-0732">Signal</keyword>
<comment type="caution">
    <text evidence="2">The sequence shown here is derived from an EMBL/GenBank/DDBJ whole genome shotgun (WGS) entry which is preliminary data.</text>
</comment>
<dbReference type="Proteomes" id="UP000735302">
    <property type="component" value="Unassembled WGS sequence"/>
</dbReference>
<proteinExistence type="predicted"/>
<keyword evidence="3" id="KW-1185">Reference proteome</keyword>
<name>A0AAV4BAQ6_9GAST</name>
<reference evidence="2 3" key="1">
    <citation type="journal article" date="2021" name="Elife">
        <title>Chloroplast acquisition without the gene transfer in kleptoplastic sea slugs, Plakobranchus ocellatus.</title>
        <authorList>
            <person name="Maeda T."/>
            <person name="Takahashi S."/>
            <person name="Yoshida T."/>
            <person name="Shimamura S."/>
            <person name="Takaki Y."/>
            <person name="Nagai Y."/>
            <person name="Toyoda A."/>
            <person name="Suzuki Y."/>
            <person name="Arimoto A."/>
            <person name="Ishii H."/>
            <person name="Satoh N."/>
            <person name="Nishiyama T."/>
            <person name="Hasebe M."/>
            <person name="Maruyama T."/>
            <person name="Minagawa J."/>
            <person name="Obokata J."/>
            <person name="Shigenobu S."/>
        </authorList>
    </citation>
    <scope>NUCLEOTIDE SEQUENCE [LARGE SCALE GENOMIC DNA]</scope>
</reference>
<feature type="chain" id="PRO_5043416486" evidence="1">
    <location>
        <begin position="21"/>
        <end position="253"/>
    </location>
</feature>
<evidence type="ECO:0000256" key="1">
    <source>
        <dbReference type="SAM" id="SignalP"/>
    </source>
</evidence>
<feature type="signal peptide" evidence="1">
    <location>
        <begin position="1"/>
        <end position="20"/>
    </location>
</feature>
<accession>A0AAV4BAQ6</accession>
<dbReference type="EMBL" id="BLXT01004654">
    <property type="protein sequence ID" value="GFO16233.1"/>
    <property type="molecule type" value="Genomic_DNA"/>
</dbReference>
<evidence type="ECO:0000313" key="2">
    <source>
        <dbReference type="EMBL" id="GFO16233.1"/>
    </source>
</evidence>
<evidence type="ECO:0000313" key="3">
    <source>
        <dbReference type="Proteomes" id="UP000735302"/>
    </source>
</evidence>
<sequence length="253" mass="28213">MVSTLVKLSILVLCLAFVLSAPVEEKKQRSPRYLKKVGHFFKNLRNCLACKPGKASDTIELVAENVLLASTAFNERADELNEEGKDLETFVFTLDAIEEAERENSDKQTKGIWKKLVSAVHIFARLTVRIADALSAKNSDMKMALIDNTMEVEEVVRKSMADIGEIVEDIDKKLSEAEIALNKLGIKIMANKKERISRELDERTELILEAIKALHDVGEYSTALDQKVDQSGKNIEDLLNKAYSRIGSTVTTG</sequence>
<organism evidence="2 3">
    <name type="scientific">Plakobranchus ocellatus</name>
    <dbReference type="NCBI Taxonomy" id="259542"/>
    <lineage>
        <taxon>Eukaryota</taxon>
        <taxon>Metazoa</taxon>
        <taxon>Spiralia</taxon>
        <taxon>Lophotrochozoa</taxon>
        <taxon>Mollusca</taxon>
        <taxon>Gastropoda</taxon>
        <taxon>Heterobranchia</taxon>
        <taxon>Euthyneura</taxon>
        <taxon>Panpulmonata</taxon>
        <taxon>Sacoglossa</taxon>
        <taxon>Placobranchoidea</taxon>
        <taxon>Plakobranchidae</taxon>
        <taxon>Plakobranchus</taxon>
    </lineage>
</organism>
<gene>
    <name evidence="2" type="ORF">PoB_004273800</name>
</gene>
<dbReference type="AlphaFoldDB" id="A0AAV4BAQ6"/>
<protein>
    <submittedName>
        <fullName evidence="2">Uncharacterized protein</fullName>
    </submittedName>
</protein>